<dbReference type="Pfam" id="PF00300">
    <property type="entry name" value="His_Phos_1"/>
    <property type="match status" value="1"/>
</dbReference>
<name>A0ABS7THM0_9BACT</name>
<dbReference type="SMART" id="SM00855">
    <property type="entry name" value="PGAM"/>
    <property type="match status" value="1"/>
</dbReference>
<dbReference type="CDD" id="cd07067">
    <property type="entry name" value="HP_PGM_like"/>
    <property type="match status" value="1"/>
</dbReference>
<protein>
    <submittedName>
        <fullName evidence="1">Histidine phosphatase family protein</fullName>
    </submittedName>
</protein>
<sequence length="158" mass="17297">MLLFLVRHAIAADASPDRPDASRPLTAAGERKFTEAVRGARRLGWRFDRLYHSPLLRAVQTAELLRPLLDGDSRSLPDLARPPDVEMLAHIEGERVALVGHEPHLSALLAWLTTGEIARGERFPLKKGGMALLSGPPRPGAMELQALVLPKILRKLGA</sequence>
<dbReference type="Proteomes" id="UP001139031">
    <property type="component" value="Unassembled WGS sequence"/>
</dbReference>
<proteinExistence type="predicted"/>
<gene>
    <name evidence="1" type="ORF">K7C98_00505</name>
</gene>
<evidence type="ECO:0000313" key="1">
    <source>
        <dbReference type="EMBL" id="MBZ5707718.1"/>
    </source>
</evidence>
<reference evidence="1" key="1">
    <citation type="submission" date="2021-08" db="EMBL/GenBank/DDBJ databases">
        <authorList>
            <person name="Stevens D.C."/>
        </authorList>
    </citation>
    <scope>NUCLEOTIDE SEQUENCE</scope>
    <source>
        <strain evidence="1">DSM 53165</strain>
    </source>
</reference>
<keyword evidence="2" id="KW-1185">Reference proteome</keyword>
<comment type="caution">
    <text evidence="1">The sequence shown here is derived from an EMBL/GenBank/DDBJ whole genome shotgun (WGS) entry which is preliminary data.</text>
</comment>
<dbReference type="RefSeq" id="WP_224189481.1">
    <property type="nucleotide sequence ID" value="NZ_JAIRAU010000001.1"/>
</dbReference>
<organism evidence="1 2">
    <name type="scientific">Nannocystis pusilla</name>
    <dbReference type="NCBI Taxonomy" id="889268"/>
    <lineage>
        <taxon>Bacteria</taxon>
        <taxon>Pseudomonadati</taxon>
        <taxon>Myxococcota</taxon>
        <taxon>Polyangia</taxon>
        <taxon>Nannocystales</taxon>
        <taxon>Nannocystaceae</taxon>
        <taxon>Nannocystis</taxon>
    </lineage>
</organism>
<dbReference type="Gene3D" id="3.40.50.1240">
    <property type="entry name" value="Phosphoglycerate mutase-like"/>
    <property type="match status" value="1"/>
</dbReference>
<evidence type="ECO:0000313" key="2">
    <source>
        <dbReference type="Proteomes" id="UP001139031"/>
    </source>
</evidence>
<dbReference type="InterPro" id="IPR029033">
    <property type="entry name" value="His_PPase_superfam"/>
</dbReference>
<accession>A0ABS7THM0</accession>
<dbReference type="EMBL" id="JAIRAU010000001">
    <property type="protein sequence ID" value="MBZ5707718.1"/>
    <property type="molecule type" value="Genomic_DNA"/>
</dbReference>
<dbReference type="SUPFAM" id="SSF53254">
    <property type="entry name" value="Phosphoglycerate mutase-like"/>
    <property type="match status" value="1"/>
</dbReference>
<dbReference type="InterPro" id="IPR013078">
    <property type="entry name" value="His_Pase_superF_clade-1"/>
</dbReference>